<name>A0AC61ZTB5_9CAUD</name>
<dbReference type="EMBL" id="PP357458">
    <property type="protein sequence ID" value="WWT41118.1"/>
    <property type="molecule type" value="Genomic_DNA"/>
</dbReference>
<evidence type="ECO:0000313" key="1">
    <source>
        <dbReference type="EMBL" id="WWT41118.1"/>
    </source>
</evidence>
<organism evidence="1">
    <name type="scientific">Klebsiella phage phi1_175008</name>
    <dbReference type="NCBI Taxonomy" id="3127744"/>
    <lineage>
        <taxon>Viruses</taxon>
        <taxon>Duplodnaviria</taxon>
        <taxon>Heunggongvirae</taxon>
        <taxon>Uroviricota</taxon>
        <taxon>Caudoviricetes</taxon>
        <taxon>Stephanstirmvirinae</taxon>
    </lineage>
</organism>
<proteinExistence type="predicted"/>
<reference evidence="1" key="1">
    <citation type="submission" date="2024-02" db="EMBL/GenBank/DDBJ databases">
        <title>Klebsiella phages.</title>
        <authorList>
            <person name="Li J."/>
            <person name="Feng Y."/>
            <person name="Zong Z."/>
        </authorList>
    </citation>
    <scope>NUCLEOTIDE SEQUENCE</scope>
</reference>
<accession>A0AC61ZTB5</accession>
<protein>
    <submittedName>
        <fullName evidence="1">Uncharacterized protein</fullName>
    </submittedName>
</protein>
<sequence>MIPELGKQYALTGFIFDPDVIEKNSNTFIYVGIDEADGMHEFKGSVDGDCQWVYQESIDDKYSDISITLLS</sequence>